<organism evidence="3 4">
    <name type="scientific">Ranatra chinensis</name>
    <dbReference type="NCBI Taxonomy" id="642074"/>
    <lineage>
        <taxon>Eukaryota</taxon>
        <taxon>Metazoa</taxon>
        <taxon>Ecdysozoa</taxon>
        <taxon>Arthropoda</taxon>
        <taxon>Hexapoda</taxon>
        <taxon>Insecta</taxon>
        <taxon>Pterygota</taxon>
        <taxon>Neoptera</taxon>
        <taxon>Paraneoptera</taxon>
        <taxon>Hemiptera</taxon>
        <taxon>Heteroptera</taxon>
        <taxon>Panheteroptera</taxon>
        <taxon>Nepomorpha</taxon>
        <taxon>Nepidae</taxon>
        <taxon>Ranatrinae</taxon>
        <taxon>Ranatra</taxon>
    </lineage>
</organism>
<name>A0ABD0YRN0_9HEMI</name>
<evidence type="ECO:0000256" key="1">
    <source>
        <dbReference type="SAM" id="MobiDB-lite"/>
    </source>
</evidence>
<feature type="compositionally biased region" description="Basic residues" evidence="1">
    <location>
        <begin position="1"/>
        <end position="12"/>
    </location>
</feature>
<dbReference type="AlphaFoldDB" id="A0ABD0YRN0"/>
<gene>
    <name evidence="3" type="ORF">AAG570_009580</name>
</gene>
<protein>
    <recommendedName>
        <fullName evidence="2">Fibronectin type-III domain-containing protein</fullName>
    </recommendedName>
</protein>
<keyword evidence="4" id="KW-1185">Reference proteome</keyword>
<feature type="region of interest" description="Disordered" evidence="1">
    <location>
        <begin position="1"/>
        <end position="21"/>
    </location>
</feature>
<comment type="caution">
    <text evidence="3">The sequence shown here is derived from an EMBL/GenBank/DDBJ whole genome shotgun (WGS) entry which is preliminary data.</text>
</comment>
<dbReference type="InterPro" id="IPR013783">
    <property type="entry name" value="Ig-like_fold"/>
</dbReference>
<dbReference type="SUPFAM" id="SSF49265">
    <property type="entry name" value="Fibronectin type III"/>
    <property type="match status" value="1"/>
</dbReference>
<sequence>MASKRRNMFRKNKMQETTENEDGSVRELNVVWKNSTSVHLSWKSTRTSFTVLYSCEEILATGDDCRWDSQKFVDVKTNGIIVSSLFPFREYKFKVCSELDCSDITVTTSES</sequence>
<evidence type="ECO:0000259" key="2">
    <source>
        <dbReference type="PROSITE" id="PS50853"/>
    </source>
</evidence>
<evidence type="ECO:0000313" key="3">
    <source>
        <dbReference type="EMBL" id="KAL1137884.1"/>
    </source>
</evidence>
<dbReference type="Gene3D" id="2.60.40.10">
    <property type="entry name" value="Immunoglobulins"/>
    <property type="match status" value="1"/>
</dbReference>
<dbReference type="InterPro" id="IPR003961">
    <property type="entry name" value="FN3_dom"/>
</dbReference>
<reference evidence="3 4" key="1">
    <citation type="submission" date="2024-07" db="EMBL/GenBank/DDBJ databases">
        <title>Chromosome-level genome assembly of the water stick insect Ranatra chinensis (Heteroptera: Nepidae).</title>
        <authorList>
            <person name="Liu X."/>
        </authorList>
    </citation>
    <scope>NUCLEOTIDE SEQUENCE [LARGE SCALE GENOMIC DNA]</scope>
    <source>
        <strain evidence="3">Cailab_2021Rc</strain>
        <tissue evidence="3">Muscle</tissue>
    </source>
</reference>
<proteinExistence type="predicted"/>
<dbReference type="CDD" id="cd00063">
    <property type="entry name" value="FN3"/>
    <property type="match status" value="1"/>
</dbReference>
<dbReference type="EMBL" id="JBFDAA010000004">
    <property type="protein sequence ID" value="KAL1137884.1"/>
    <property type="molecule type" value="Genomic_DNA"/>
</dbReference>
<dbReference type="InterPro" id="IPR036116">
    <property type="entry name" value="FN3_sf"/>
</dbReference>
<dbReference type="Proteomes" id="UP001558652">
    <property type="component" value="Unassembled WGS sequence"/>
</dbReference>
<dbReference type="PROSITE" id="PS50853">
    <property type="entry name" value="FN3"/>
    <property type="match status" value="1"/>
</dbReference>
<evidence type="ECO:0000313" key="4">
    <source>
        <dbReference type="Proteomes" id="UP001558652"/>
    </source>
</evidence>
<feature type="domain" description="Fibronectin type-III" evidence="2">
    <location>
        <begin position="24"/>
        <end position="111"/>
    </location>
</feature>
<accession>A0ABD0YRN0</accession>